<dbReference type="PROSITE" id="PS00108">
    <property type="entry name" value="PROTEIN_KINASE_ST"/>
    <property type="match status" value="1"/>
</dbReference>
<keyword evidence="16 22" id="KW-0472">Membrane</keyword>
<comment type="subcellular location">
    <subcellularLocation>
        <location evidence="1">Cell membrane</location>
        <topology evidence="1">Single-pass membrane protein</topology>
    </subcellularLocation>
</comment>
<dbReference type="Pfam" id="PF23598">
    <property type="entry name" value="LRR_14"/>
    <property type="match status" value="1"/>
</dbReference>
<dbReference type="Pfam" id="PF00560">
    <property type="entry name" value="LRR_1"/>
    <property type="match status" value="5"/>
</dbReference>
<evidence type="ECO:0000256" key="2">
    <source>
        <dbReference type="ARBA" id="ARBA00008684"/>
    </source>
</evidence>
<dbReference type="Gene3D" id="3.30.200.20">
    <property type="entry name" value="Phosphorylase Kinase, domain 1"/>
    <property type="match status" value="1"/>
</dbReference>
<dbReference type="PANTHER" id="PTHR48056:SF89">
    <property type="entry name" value="OS06G0585982 PROTEIN"/>
    <property type="match status" value="1"/>
</dbReference>
<dbReference type="InterPro" id="IPR013210">
    <property type="entry name" value="LRR_N_plant-typ"/>
</dbReference>
<name>A0A218WFW1_PUNGR</name>
<comment type="catalytic activity">
    <reaction evidence="19">
        <text>L-threonyl-[protein] + ATP = O-phospho-L-threonyl-[protein] + ADP + H(+)</text>
        <dbReference type="Rhea" id="RHEA:46608"/>
        <dbReference type="Rhea" id="RHEA-COMP:11060"/>
        <dbReference type="Rhea" id="RHEA-COMP:11605"/>
        <dbReference type="ChEBI" id="CHEBI:15378"/>
        <dbReference type="ChEBI" id="CHEBI:30013"/>
        <dbReference type="ChEBI" id="CHEBI:30616"/>
        <dbReference type="ChEBI" id="CHEBI:61977"/>
        <dbReference type="ChEBI" id="CHEBI:456216"/>
        <dbReference type="EC" id="2.7.11.1"/>
    </reaction>
</comment>
<sequence>MLPSSSSLYMTFVLLFSFIGLSTCLMRGNETDRLSLLSFKSLISDDPSGALHSWNNTLHFCQWQGITCSRRHQRVAVLDLPSLKLIGSIAPHIGNLSFLKELHLPGNKLSGEIPSEIGFLKRLRKLRLLNNSLNGEIPPNLSNCSALVIIDIRNNQLLGEIPNEFGSLTKLKQLSIYKNHLTGHIPASIGNLSSLIILSASYNSLYGSIPFSLGQLMNIQFLFVAVNNLSGTIPLSIFNLSALTYLEFTENFELQGSLPPDLFTTLPNLQCLTLEYNQFSGPIPVSITNASNLLFFDASFNQFSGSVPSLAKLHKLQRWDIAGNRLGTGGADDLYFLSSLVNVTGLEVVKASGNYFGGRLPETISNFSTNLRVFYAGSNQISGEIPPGVGYLVNLEEFSVQNNRISGTIPRSIGKLPNLVHVYLDRNQLTGQIPSSIGNCTKLVLLGLGANFLQGKVPQSLGMLQELAGLDLKINNLTGPVPLEIFGLTSLSISLDLSANNFVGSLPNEVGNLKNLGYLDFSNNQFLGNIPATLGTCVRLEQLLMGGNKLQGSIPESLGSLRGLEELDLSRNNLSVNGAFKNASAIFITGNEKLCGGTDELHLPKCSLEESKKRNPKTWKLVVSIVSAILGVSLLALLVFFCWSKKKARNPPSSSSGDASLLSVSYHNLLKATDGLSETRLIGVGAFGSVYKGILDEGEDQKIIAVKVLNLLKRGAIKSFLAECEVLKNIRHRNLVKVLTAVSGIDSSGNDFKALVYEFMVNGSLENWLHPTHLEENGAHETRRNLSLLRRLNIAIDTAWSLDYLHHQCECPIVHCDLKPSNILLDEEMVAHVSDFGLARFIPRPVDEPHTNQSSSIGVRGSTGYVAPEYGLGSEVSTWGDVYSYGIVLLEMFTGKSPTNEMFSENLNLHEYVEKALPGGVEDIVDPILLKEGQAVEQRVRNNTRVIECLVSLLRVGVACSDEQPKARIDICNVVAELNSIRKKLVGRRGRA</sequence>
<keyword evidence="6" id="KW-0597">Phosphoprotein</keyword>
<evidence type="ECO:0000256" key="14">
    <source>
        <dbReference type="ARBA" id="ARBA00022840"/>
    </source>
</evidence>
<comment type="similarity">
    <text evidence="2">Belongs to the protein kinase superfamily. Ser/Thr protein kinase family.</text>
</comment>
<evidence type="ECO:0000259" key="24">
    <source>
        <dbReference type="PROSITE" id="PS50011"/>
    </source>
</evidence>
<evidence type="ECO:0000256" key="6">
    <source>
        <dbReference type="ARBA" id="ARBA00022553"/>
    </source>
</evidence>
<protein>
    <recommendedName>
        <fullName evidence="3">non-specific serine/threonine protein kinase</fullName>
        <ecNumber evidence="3">2.7.11.1</ecNumber>
    </recommendedName>
</protein>
<evidence type="ECO:0000256" key="5">
    <source>
        <dbReference type="ARBA" id="ARBA00022527"/>
    </source>
</evidence>
<dbReference type="SUPFAM" id="SSF56112">
    <property type="entry name" value="Protein kinase-like (PK-like)"/>
    <property type="match status" value="1"/>
</dbReference>
<evidence type="ECO:0000256" key="4">
    <source>
        <dbReference type="ARBA" id="ARBA00022475"/>
    </source>
</evidence>
<comment type="catalytic activity">
    <reaction evidence="20">
        <text>L-seryl-[protein] + ATP = O-phospho-L-seryl-[protein] + ADP + H(+)</text>
        <dbReference type="Rhea" id="RHEA:17989"/>
        <dbReference type="Rhea" id="RHEA-COMP:9863"/>
        <dbReference type="Rhea" id="RHEA-COMP:11604"/>
        <dbReference type="ChEBI" id="CHEBI:15378"/>
        <dbReference type="ChEBI" id="CHEBI:29999"/>
        <dbReference type="ChEBI" id="CHEBI:30616"/>
        <dbReference type="ChEBI" id="CHEBI:83421"/>
        <dbReference type="ChEBI" id="CHEBI:456216"/>
        <dbReference type="EC" id="2.7.11.1"/>
    </reaction>
</comment>
<keyword evidence="12 21" id="KW-0547">Nucleotide-binding</keyword>
<dbReference type="InterPro" id="IPR011009">
    <property type="entry name" value="Kinase-like_dom_sf"/>
</dbReference>
<keyword evidence="5" id="KW-0723">Serine/threonine-protein kinase</keyword>
<evidence type="ECO:0000256" key="16">
    <source>
        <dbReference type="ARBA" id="ARBA00023136"/>
    </source>
</evidence>
<evidence type="ECO:0000313" key="25">
    <source>
        <dbReference type="EMBL" id="OWM70942.1"/>
    </source>
</evidence>
<evidence type="ECO:0000256" key="15">
    <source>
        <dbReference type="ARBA" id="ARBA00022989"/>
    </source>
</evidence>
<dbReference type="InterPro" id="IPR000719">
    <property type="entry name" value="Prot_kinase_dom"/>
</dbReference>
<dbReference type="InterPro" id="IPR001611">
    <property type="entry name" value="Leu-rich_rpt"/>
</dbReference>
<keyword evidence="7" id="KW-0433">Leucine-rich repeat</keyword>
<evidence type="ECO:0000256" key="1">
    <source>
        <dbReference type="ARBA" id="ARBA00004162"/>
    </source>
</evidence>
<evidence type="ECO:0000256" key="9">
    <source>
        <dbReference type="ARBA" id="ARBA00022692"/>
    </source>
</evidence>
<dbReference type="GO" id="GO:0005886">
    <property type="term" value="C:plasma membrane"/>
    <property type="evidence" value="ECO:0007669"/>
    <property type="project" value="UniProtKB-SubCell"/>
</dbReference>
<feature type="chain" id="PRO_5012442805" description="non-specific serine/threonine protein kinase" evidence="23">
    <location>
        <begin position="25"/>
        <end position="992"/>
    </location>
</feature>
<dbReference type="Proteomes" id="UP000197138">
    <property type="component" value="Unassembled WGS sequence"/>
</dbReference>
<dbReference type="GO" id="GO:0005524">
    <property type="term" value="F:ATP binding"/>
    <property type="evidence" value="ECO:0007669"/>
    <property type="project" value="UniProtKB-UniRule"/>
</dbReference>
<evidence type="ECO:0000256" key="23">
    <source>
        <dbReference type="SAM" id="SignalP"/>
    </source>
</evidence>
<dbReference type="InterPro" id="IPR017441">
    <property type="entry name" value="Protein_kinase_ATP_BS"/>
</dbReference>
<dbReference type="PROSITE" id="PS50011">
    <property type="entry name" value="PROTEIN_KINASE_DOM"/>
    <property type="match status" value="1"/>
</dbReference>
<dbReference type="FunFam" id="3.80.10.10:FF:000095">
    <property type="entry name" value="LRR receptor-like serine/threonine-protein kinase GSO1"/>
    <property type="match status" value="2"/>
</dbReference>
<feature type="signal peptide" evidence="23">
    <location>
        <begin position="1"/>
        <end position="24"/>
    </location>
</feature>
<dbReference type="Pfam" id="PF07714">
    <property type="entry name" value="PK_Tyr_Ser-Thr"/>
    <property type="match status" value="1"/>
</dbReference>
<dbReference type="InterPro" id="IPR003591">
    <property type="entry name" value="Leu-rich_rpt_typical-subtyp"/>
</dbReference>
<keyword evidence="4" id="KW-1003">Cell membrane</keyword>
<feature type="transmembrane region" description="Helical" evidence="22">
    <location>
        <begin position="621"/>
        <end position="643"/>
    </location>
</feature>
<feature type="binding site" evidence="21">
    <location>
        <position position="707"/>
    </location>
    <ligand>
        <name>ATP</name>
        <dbReference type="ChEBI" id="CHEBI:30616"/>
    </ligand>
</feature>
<dbReference type="InterPro" id="IPR001245">
    <property type="entry name" value="Ser-Thr/Tyr_kinase_cat_dom"/>
</dbReference>
<dbReference type="InterPro" id="IPR055414">
    <property type="entry name" value="LRR_R13L4/SHOC2-like"/>
</dbReference>
<organism evidence="25 26">
    <name type="scientific">Punica granatum</name>
    <name type="common">Pomegranate</name>
    <dbReference type="NCBI Taxonomy" id="22663"/>
    <lineage>
        <taxon>Eukaryota</taxon>
        <taxon>Viridiplantae</taxon>
        <taxon>Streptophyta</taxon>
        <taxon>Embryophyta</taxon>
        <taxon>Tracheophyta</taxon>
        <taxon>Spermatophyta</taxon>
        <taxon>Magnoliopsida</taxon>
        <taxon>eudicotyledons</taxon>
        <taxon>Gunneridae</taxon>
        <taxon>Pentapetalae</taxon>
        <taxon>rosids</taxon>
        <taxon>malvids</taxon>
        <taxon>Myrtales</taxon>
        <taxon>Lythraceae</taxon>
        <taxon>Punica</taxon>
    </lineage>
</organism>
<keyword evidence="15 22" id="KW-1133">Transmembrane helix</keyword>
<keyword evidence="11" id="KW-0677">Repeat</keyword>
<evidence type="ECO:0000256" key="11">
    <source>
        <dbReference type="ARBA" id="ARBA00022737"/>
    </source>
</evidence>
<dbReference type="InterPro" id="IPR008271">
    <property type="entry name" value="Ser/Thr_kinase_AS"/>
</dbReference>
<dbReference type="SMART" id="SM00369">
    <property type="entry name" value="LRR_TYP"/>
    <property type="match status" value="7"/>
</dbReference>
<dbReference type="FunFam" id="3.30.200.20:FF:000432">
    <property type="entry name" value="LRR receptor-like serine/threonine-protein kinase EFR"/>
    <property type="match status" value="1"/>
</dbReference>
<dbReference type="GO" id="GO:0004674">
    <property type="term" value="F:protein serine/threonine kinase activity"/>
    <property type="evidence" value="ECO:0007669"/>
    <property type="project" value="UniProtKB-KW"/>
</dbReference>
<dbReference type="Pfam" id="PF08263">
    <property type="entry name" value="LRRNT_2"/>
    <property type="match status" value="1"/>
</dbReference>
<evidence type="ECO:0000256" key="21">
    <source>
        <dbReference type="PROSITE-ProRule" id="PRU10141"/>
    </source>
</evidence>
<evidence type="ECO:0000256" key="8">
    <source>
        <dbReference type="ARBA" id="ARBA00022679"/>
    </source>
</evidence>
<keyword evidence="9 22" id="KW-0812">Transmembrane</keyword>
<evidence type="ECO:0000256" key="7">
    <source>
        <dbReference type="ARBA" id="ARBA00022614"/>
    </source>
</evidence>
<evidence type="ECO:0000256" key="10">
    <source>
        <dbReference type="ARBA" id="ARBA00022729"/>
    </source>
</evidence>
<keyword evidence="10 23" id="KW-0732">Signal</keyword>
<dbReference type="FunFam" id="1.10.510.10:FF:000358">
    <property type="entry name" value="Putative leucine-rich repeat receptor-like serine/threonine-protein kinase"/>
    <property type="match status" value="1"/>
</dbReference>
<reference evidence="26" key="1">
    <citation type="journal article" date="2017" name="Plant J.">
        <title>The pomegranate (Punica granatum L.) genome and the genomics of punicalagin biosynthesis.</title>
        <authorList>
            <person name="Qin G."/>
            <person name="Xu C."/>
            <person name="Ming R."/>
            <person name="Tang H."/>
            <person name="Guyot R."/>
            <person name="Kramer E.M."/>
            <person name="Hu Y."/>
            <person name="Yi X."/>
            <person name="Qi Y."/>
            <person name="Xu X."/>
            <person name="Gao Z."/>
            <person name="Pan H."/>
            <person name="Jian J."/>
            <person name="Tian Y."/>
            <person name="Yue Z."/>
            <person name="Xu Y."/>
        </authorList>
    </citation>
    <scope>NUCLEOTIDE SEQUENCE [LARGE SCALE GENOMIC DNA]</scope>
    <source>
        <strain evidence="26">cv. Dabenzi</strain>
    </source>
</reference>
<keyword evidence="13" id="KW-0418">Kinase</keyword>
<gene>
    <name evidence="25" type="ORF">CDL15_Pgr013123</name>
</gene>
<dbReference type="GO" id="GO:0033612">
    <property type="term" value="F:receptor serine/threonine kinase binding"/>
    <property type="evidence" value="ECO:0007669"/>
    <property type="project" value="TreeGrafter"/>
</dbReference>
<evidence type="ECO:0000256" key="3">
    <source>
        <dbReference type="ARBA" id="ARBA00012513"/>
    </source>
</evidence>
<dbReference type="InterPro" id="IPR032675">
    <property type="entry name" value="LRR_dom_sf"/>
</dbReference>
<dbReference type="PROSITE" id="PS00107">
    <property type="entry name" value="PROTEIN_KINASE_ATP"/>
    <property type="match status" value="1"/>
</dbReference>
<evidence type="ECO:0000256" key="18">
    <source>
        <dbReference type="ARBA" id="ARBA00023180"/>
    </source>
</evidence>
<evidence type="ECO:0000256" key="22">
    <source>
        <dbReference type="SAM" id="Phobius"/>
    </source>
</evidence>
<proteinExistence type="inferred from homology"/>
<dbReference type="Gene3D" id="1.10.510.10">
    <property type="entry name" value="Transferase(Phosphotransferase) domain 1"/>
    <property type="match status" value="1"/>
</dbReference>
<dbReference type="SUPFAM" id="SSF52058">
    <property type="entry name" value="L domain-like"/>
    <property type="match status" value="2"/>
</dbReference>
<dbReference type="Gene3D" id="3.80.10.10">
    <property type="entry name" value="Ribonuclease Inhibitor"/>
    <property type="match status" value="3"/>
</dbReference>
<keyword evidence="14 21" id="KW-0067">ATP-binding</keyword>
<feature type="domain" description="Protein kinase" evidence="24">
    <location>
        <begin position="676"/>
        <end position="992"/>
    </location>
</feature>
<dbReference type="AlphaFoldDB" id="A0A218WFW1"/>
<evidence type="ECO:0000256" key="13">
    <source>
        <dbReference type="ARBA" id="ARBA00022777"/>
    </source>
</evidence>
<comment type="caution">
    <text evidence="25">The sequence shown here is derived from an EMBL/GenBank/DDBJ whole genome shotgun (WGS) entry which is preliminary data.</text>
</comment>
<keyword evidence="8" id="KW-0808">Transferase</keyword>
<keyword evidence="18" id="KW-0325">Glycoprotein</keyword>
<evidence type="ECO:0000256" key="17">
    <source>
        <dbReference type="ARBA" id="ARBA00023170"/>
    </source>
</evidence>
<dbReference type="EC" id="2.7.11.1" evidence="3"/>
<evidence type="ECO:0000256" key="19">
    <source>
        <dbReference type="ARBA" id="ARBA00047899"/>
    </source>
</evidence>
<evidence type="ECO:0000256" key="20">
    <source>
        <dbReference type="ARBA" id="ARBA00048679"/>
    </source>
</evidence>
<keyword evidence="17" id="KW-0675">Receptor</keyword>
<dbReference type="EMBL" id="MTKT01004581">
    <property type="protein sequence ID" value="OWM70942.1"/>
    <property type="molecule type" value="Genomic_DNA"/>
</dbReference>
<accession>A0A218WFW1</accession>
<dbReference type="InterPro" id="IPR050647">
    <property type="entry name" value="Plant_LRR-RLKs"/>
</dbReference>
<evidence type="ECO:0000313" key="26">
    <source>
        <dbReference type="Proteomes" id="UP000197138"/>
    </source>
</evidence>
<evidence type="ECO:0000256" key="12">
    <source>
        <dbReference type="ARBA" id="ARBA00022741"/>
    </source>
</evidence>
<dbReference type="PANTHER" id="PTHR48056">
    <property type="entry name" value="LRR RECEPTOR-LIKE SERINE/THREONINE-PROTEIN KINASE-RELATED"/>
    <property type="match status" value="1"/>
</dbReference>
<dbReference type="SMART" id="SM00220">
    <property type="entry name" value="S_TKc"/>
    <property type="match status" value="1"/>
</dbReference>